<dbReference type="EMBL" id="AP019695">
    <property type="protein sequence ID" value="BBK21111.1"/>
    <property type="molecule type" value="Genomic_DNA"/>
</dbReference>
<comment type="cofactor">
    <cofactor evidence="1">
        <name>Mg(2+)</name>
        <dbReference type="ChEBI" id="CHEBI:18420"/>
    </cofactor>
</comment>
<dbReference type="Proteomes" id="UP000464754">
    <property type="component" value="Chromosome"/>
</dbReference>
<dbReference type="SUPFAM" id="SSF81301">
    <property type="entry name" value="Nucleotidyltransferase"/>
    <property type="match status" value="1"/>
</dbReference>
<keyword evidence="2 9" id="KW-0808">Transferase</keyword>
<accession>A0A6N4TEQ8</accession>
<dbReference type="PANTHER" id="PTHR46173:SF1">
    <property type="entry name" value="CCA TRNA NUCLEOTIDYLTRANSFERASE 1, MITOCHONDRIAL"/>
    <property type="match status" value="1"/>
</dbReference>
<dbReference type="Gene3D" id="1.10.246.80">
    <property type="match status" value="1"/>
</dbReference>
<evidence type="ECO:0000256" key="1">
    <source>
        <dbReference type="ARBA" id="ARBA00001946"/>
    </source>
</evidence>
<evidence type="ECO:0000259" key="10">
    <source>
        <dbReference type="Pfam" id="PF01743"/>
    </source>
</evidence>
<feature type="domain" description="Poly A polymerase head" evidence="10">
    <location>
        <begin position="23"/>
        <end position="147"/>
    </location>
</feature>
<dbReference type="Pfam" id="PF12627">
    <property type="entry name" value="PolyA_pol_RNAbd"/>
    <property type="match status" value="1"/>
</dbReference>
<evidence type="ECO:0000256" key="5">
    <source>
        <dbReference type="ARBA" id="ARBA00022723"/>
    </source>
</evidence>
<sequence length="449" mass="52583">MNNTIPHDVSSIMKILENNKYEIWLVGGCVRDMLMNKSCNDYDLTTNATPEIMQYLFHNHGYKTITTGSKHGTIGVLCDNKIVEITTYRTEQNYQSHRYPGSITYTSSLEEDLKRRDFTMNAIAWHPEKGFVDPFQGIEDIKNKQIRCVGNPHKRFEEDALRILRALRFHCTLHFSIEKKTEEALRKSVSLLTYISKERIRNEFNKMLMGELCNTLNMLKENYVLPYILPGYESLYDHTQPTPWHCYDIFTHTDIALNHTIGYPLESKLAIVFHDLGKIECEIIDKQGIAHYKHHALISEQKAKQYMQDLKYDKKTIQKVCTLIRYHDTYITLDKACLRKFLSYFDNDFKLAKEVLDIQLADNYAKNMEKVQEKINIIENGKIILDTMQKEHDYISLKDLKISGKDLKSLGFQGKQIKEVLNILYNYVLENPKYNTKENLLSYIKNSIL</sequence>
<dbReference type="GO" id="GO:0000166">
    <property type="term" value="F:nucleotide binding"/>
    <property type="evidence" value="ECO:0007669"/>
    <property type="project" value="UniProtKB-KW"/>
</dbReference>
<keyword evidence="6" id="KW-0547">Nucleotide-binding</keyword>
<evidence type="ECO:0000256" key="6">
    <source>
        <dbReference type="ARBA" id="ARBA00022741"/>
    </source>
</evidence>
<evidence type="ECO:0000256" key="7">
    <source>
        <dbReference type="ARBA" id="ARBA00022842"/>
    </source>
</evidence>
<feature type="domain" description="CCA-adding enzyme C-terminal" evidence="12">
    <location>
        <begin position="295"/>
        <end position="443"/>
    </location>
</feature>
<dbReference type="GO" id="GO:0046872">
    <property type="term" value="F:metal ion binding"/>
    <property type="evidence" value="ECO:0007669"/>
    <property type="project" value="UniProtKB-KW"/>
</dbReference>
<keyword evidence="14" id="KW-1185">Reference proteome</keyword>
<gene>
    <name evidence="13" type="ORF">Aargi30884_00140</name>
</gene>
<name>A0A6N4TEQ8_9FIRM</name>
<dbReference type="InterPro" id="IPR032810">
    <property type="entry name" value="CCA-adding_enz_C"/>
</dbReference>
<evidence type="ECO:0000313" key="13">
    <source>
        <dbReference type="EMBL" id="BBK21111.1"/>
    </source>
</evidence>
<keyword evidence="7" id="KW-0460">Magnesium</keyword>
<evidence type="ECO:0000313" key="14">
    <source>
        <dbReference type="Proteomes" id="UP000464754"/>
    </source>
</evidence>
<dbReference type="Gene3D" id="3.30.460.10">
    <property type="entry name" value="Beta Polymerase, domain 2"/>
    <property type="match status" value="1"/>
</dbReference>
<dbReference type="GO" id="GO:0016779">
    <property type="term" value="F:nucleotidyltransferase activity"/>
    <property type="evidence" value="ECO:0007669"/>
    <property type="project" value="UniProtKB-KW"/>
</dbReference>
<dbReference type="GO" id="GO:0008033">
    <property type="term" value="P:tRNA processing"/>
    <property type="evidence" value="ECO:0007669"/>
    <property type="project" value="UniProtKB-KW"/>
</dbReference>
<dbReference type="InterPro" id="IPR050264">
    <property type="entry name" value="Bact_CCA-adding_enz_type3_sf"/>
</dbReference>
<dbReference type="PANTHER" id="PTHR46173">
    <property type="entry name" value="CCA TRNA NUCLEOTIDYLTRANSFERASE 1, MITOCHONDRIAL"/>
    <property type="match status" value="1"/>
</dbReference>
<protein>
    <submittedName>
        <fullName evidence="13">Polynucleotide adenylyltransferase</fullName>
    </submittedName>
</protein>
<dbReference type="SUPFAM" id="SSF81891">
    <property type="entry name" value="Poly A polymerase C-terminal region-like"/>
    <property type="match status" value="1"/>
</dbReference>
<dbReference type="Pfam" id="PF13735">
    <property type="entry name" value="tRNA_NucTran2_2"/>
    <property type="match status" value="1"/>
</dbReference>
<dbReference type="AlphaFoldDB" id="A0A6N4TEQ8"/>
<dbReference type="InterPro" id="IPR002646">
    <property type="entry name" value="PolA_pol_head_dom"/>
</dbReference>
<evidence type="ECO:0000259" key="11">
    <source>
        <dbReference type="Pfam" id="PF12627"/>
    </source>
</evidence>
<organism evidence="13 14">
    <name type="scientific">Amedibacterium intestinale</name>
    <dbReference type="NCBI Taxonomy" id="2583452"/>
    <lineage>
        <taxon>Bacteria</taxon>
        <taxon>Bacillati</taxon>
        <taxon>Bacillota</taxon>
        <taxon>Erysipelotrichia</taxon>
        <taxon>Erysipelotrichales</taxon>
        <taxon>Erysipelotrichaceae</taxon>
        <taxon>Amedibacterium</taxon>
    </lineage>
</organism>
<keyword evidence="5" id="KW-0479">Metal-binding</keyword>
<dbReference type="RefSeq" id="WP_118276704.1">
    <property type="nucleotide sequence ID" value="NZ_AP019695.1"/>
</dbReference>
<evidence type="ECO:0000256" key="8">
    <source>
        <dbReference type="ARBA" id="ARBA00022884"/>
    </source>
</evidence>
<keyword evidence="3" id="KW-0819">tRNA processing</keyword>
<feature type="domain" description="tRNA nucleotidyltransferase/poly(A) polymerase RNA and SrmB- binding" evidence="11">
    <location>
        <begin position="175"/>
        <end position="233"/>
    </location>
</feature>
<dbReference type="Pfam" id="PF01743">
    <property type="entry name" value="PolyA_pol"/>
    <property type="match status" value="1"/>
</dbReference>
<evidence type="ECO:0000259" key="12">
    <source>
        <dbReference type="Pfam" id="PF13735"/>
    </source>
</evidence>
<dbReference type="InterPro" id="IPR032828">
    <property type="entry name" value="PolyA_RNA-bd"/>
</dbReference>
<keyword evidence="4 13" id="KW-0548">Nucleotidyltransferase</keyword>
<evidence type="ECO:0000256" key="9">
    <source>
        <dbReference type="RuleBase" id="RU003953"/>
    </source>
</evidence>
<dbReference type="KEGG" id="aarg:Aargi30884_00140"/>
<comment type="similarity">
    <text evidence="9">Belongs to the tRNA nucleotidyltransferase/poly(A) polymerase family.</text>
</comment>
<evidence type="ECO:0000256" key="2">
    <source>
        <dbReference type="ARBA" id="ARBA00022679"/>
    </source>
</evidence>
<evidence type="ECO:0000256" key="4">
    <source>
        <dbReference type="ARBA" id="ARBA00022695"/>
    </source>
</evidence>
<dbReference type="InterPro" id="IPR043519">
    <property type="entry name" value="NT_sf"/>
</dbReference>
<proteinExistence type="inferred from homology"/>
<reference evidence="14" key="1">
    <citation type="submission" date="2019-05" db="EMBL/GenBank/DDBJ databases">
        <title>Complete genome sequencing of Absiella argi strain JCM 30884.</title>
        <authorList>
            <person name="Sakamoto M."/>
            <person name="Murakami T."/>
            <person name="Mori H."/>
        </authorList>
    </citation>
    <scope>NUCLEOTIDE SEQUENCE [LARGE SCALE GENOMIC DNA]</scope>
    <source>
        <strain evidence="14">JCM 30884</strain>
    </source>
</reference>
<keyword evidence="8 9" id="KW-0694">RNA-binding</keyword>
<dbReference type="Gene3D" id="1.10.3090.10">
    <property type="entry name" value="cca-adding enzyme, domain 2"/>
    <property type="match status" value="1"/>
</dbReference>
<dbReference type="CDD" id="cd05398">
    <property type="entry name" value="NT_ClassII-CCAase"/>
    <property type="match status" value="1"/>
</dbReference>
<dbReference type="GO" id="GO:0000049">
    <property type="term" value="F:tRNA binding"/>
    <property type="evidence" value="ECO:0007669"/>
    <property type="project" value="TreeGrafter"/>
</dbReference>
<evidence type="ECO:0000256" key="3">
    <source>
        <dbReference type="ARBA" id="ARBA00022694"/>
    </source>
</evidence>